<feature type="transmembrane region" description="Helical" evidence="1">
    <location>
        <begin position="137"/>
        <end position="159"/>
    </location>
</feature>
<protein>
    <submittedName>
        <fullName evidence="2">DUF2306 domain-containing protein</fullName>
    </submittedName>
</protein>
<keyword evidence="1" id="KW-1133">Transmembrane helix</keyword>
<dbReference type="EMBL" id="BAABAB010000002">
    <property type="protein sequence ID" value="GAA3603315.1"/>
    <property type="molecule type" value="Genomic_DNA"/>
</dbReference>
<feature type="transmembrane region" description="Helical" evidence="1">
    <location>
        <begin position="35"/>
        <end position="59"/>
    </location>
</feature>
<name>A0ABP6ZDT7_9ACTN</name>
<keyword evidence="1" id="KW-0472">Membrane</keyword>
<keyword evidence="3" id="KW-1185">Reference proteome</keyword>
<proteinExistence type="predicted"/>
<sequence>MPAAPRRRNIAGVTTTTAVVDTGLDRPPHRLARRIGWGSMTVLSLAVGAYAIFLVATGFRFVPASVSGNGFPTALGLRTHIAAAGLSLVAGPFQFLRPLRRRFPVAHHGIGAVYIVAALVGGTAAGLIALFTTGGTVAGVGFLAGAVAWLTCTIVALVAVKRRDFLAHQRWMIRSWAIAFGAVTLRLYLPGAMAAGFEFAQVYPYVAWLCWVPNLLVAQLFVRRARGAADF</sequence>
<dbReference type="Proteomes" id="UP001501490">
    <property type="component" value="Unassembled WGS sequence"/>
</dbReference>
<gene>
    <name evidence="2" type="ORF">GCM10022236_01340</name>
</gene>
<reference evidence="3" key="1">
    <citation type="journal article" date="2019" name="Int. J. Syst. Evol. Microbiol.">
        <title>The Global Catalogue of Microorganisms (GCM) 10K type strain sequencing project: providing services to taxonomists for standard genome sequencing and annotation.</title>
        <authorList>
            <consortium name="The Broad Institute Genomics Platform"/>
            <consortium name="The Broad Institute Genome Sequencing Center for Infectious Disease"/>
            <person name="Wu L."/>
            <person name="Ma J."/>
        </authorList>
    </citation>
    <scope>NUCLEOTIDE SEQUENCE [LARGE SCALE GENOMIC DNA]</scope>
    <source>
        <strain evidence="3">JCM 16929</strain>
    </source>
</reference>
<organism evidence="2 3">
    <name type="scientific">Microlunatus ginsengisoli</name>
    <dbReference type="NCBI Taxonomy" id="363863"/>
    <lineage>
        <taxon>Bacteria</taxon>
        <taxon>Bacillati</taxon>
        <taxon>Actinomycetota</taxon>
        <taxon>Actinomycetes</taxon>
        <taxon>Propionibacteriales</taxon>
        <taxon>Propionibacteriaceae</taxon>
        <taxon>Microlunatus</taxon>
    </lineage>
</organism>
<feature type="transmembrane region" description="Helical" evidence="1">
    <location>
        <begin position="202"/>
        <end position="222"/>
    </location>
</feature>
<evidence type="ECO:0000313" key="3">
    <source>
        <dbReference type="Proteomes" id="UP001501490"/>
    </source>
</evidence>
<evidence type="ECO:0000256" key="1">
    <source>
        <dbReference type="SAM" id="Phobius"/>
    </source>
</evidence>
<dbReference type="InterPro" id="IPR018750">
    <property type="entry name" value="DUF2306_membrane"/>
</dbReference>
<comment type="caution">
    <text evidence="2">The sequence shown here is derived from an EMBL/GenBank/DDBJ whole genome shotgun (WGS) entry which is preliminary data.</text>
</comment>
<evidence type="ECO:0000313" key="2">
    <source>
        <dbReference type="EMBL" id="GAA3603315.1"/>
    </source>
</evidence>
<accession>A0ABP6ZDT7</accession>
<feature type="transmembrane region" description="Helical" evidence="1">
    <location>
        <begin position="111"/>
        <end position="131"/>
    </location>
</feature>
<dbReference type="Pfam" id="PF10067">
    <property type="entry name" value="DUF2306"/>
    <property type="match status" value="1"/>
</dbReference>
<feature type="transmembrane region" description="Helical" evidence="1">
    <location>
        <begin position="171"/>
        <end position="190"/>
    </location>
</feature>
<feature type="transmembrane region" description="Helical" evidence="1">
    <location>
        <begin position="79"/>
        <end position="99"/>
    </location>
</feature>
<keyword evidence="1" id="KW-0812">Transmembrane</keyword>